<proteinExistence type="predicted"/>
<accession>A0ACD3AQB7</accession>
<gene>
    <name evidence="1" type="ORF">BDN72DRAFT_798898</name>
</gene>
<evidence type="ECO:0000313" key="1">
    <source>
        <dbReference type="EMBL" id="TFK67459.1"/>
    </source>
</evidence>
<dbReference type="Proteomes" id="UP000308600">
    <property type="component" value="Unassembled WGS sequence"/>
</dbReference>
<organism evidence="1 2">
    <name type="scientific">Pluteus cervinus</name>
    <dbReference type="NCBI Taxonomy" id="181527"/>
    <lineage>
        <taxon>Eukaryota</taxon>
        <taxon>Fungi</taxon>
        <taxon>Dikarya</taxon>
        <taxon>Basidiomycota</taxon>
        <taxon>Agaricomycotina</taxon>
        <taxon>Agaricomycetes</taxon>
        <taxon>Agaricomycetidae</taxon>
        <taxon>Agaricales</taxon>
        <taxon>Pluteineae</taxon>
        <taxon>Pluteaceae</taxon>
        <taxon>Pluteus</taxon>
    </lineage>
</organism>
<reference evidence="1 2" key="1">
    <citation type="journal article" date="2019" name="Nat. Ecol. Evol.">
        <title>Megaphylogeny resolves global patterns of mushroom evolution.</title>
        <authorList>
            <person name="Varga T."/>
            <person name="Krizsan K."/>
            <person name="Foldi C."/>
            <person name="Dima B."/>
            <person name="Sanchez-Garcia M."/>
            <person name="Sanchez-Ramirez S."/>
            <person name="Szollosi G.J."/>
            <person name="Szarkandi J.G."/>
            <person name="Papp V."/>
            <person name="Albert L."/>
            <person name="Andreopoulos W."/>
            <person name="Angelini C."/>
            <person name="Antonin V."/>
            <person name="Barry K.W."/>
            <person name="Bougher N.L."/>
            <person name="Buchanan P."/>
            <person name="Buyck B."/>
            <person name="Bense V."/>
            <person name="Catcheside P."/>
            <person name="Chovatia M."/>
            <person name="Cooper J."/>
            <person name="Damon W."/>
            <person name="Desjardin D."/>
            <person name="Finy P."/>
            <person name="Geml J."/>
            <person name="Haridas S."/>
            <person name="Hughes K."/>
            <person name="Justo A."/>
            <person name="Karasinski D."/>
            <person name="Kautmanova I."/>
            <person name="Kiss B."/>
            <person name="Kocsube S."/>
            <person name="Kotiranta H."/>
            <person name="LaButti K.M."/>
            <person name="Lechner B.E."/>
            <person name="Liimatainen K."/>
            <person name="Lipzen A."/>
            <person name="Lukacs Z."/>
            <person name="Mihaltcheva S."/>
            <person name="Morgado L.N."/>
            <person name="Niskanen T."/>
            <person name="Noordeloos M.E."/>
            <person name="Ohm R.A."/>
            <person name="Ortiz-Santana B."/>
            <person name="Ovrebo C."/>
            <person name="Racz N."/>
            <person name="Riley R."/>
            <person name="Savchenko A."/>
            <person name="Shiryaev A."/>
            <person name="Soop K."/>
            <person name="Spirin V."/>
            <person name="Szebenyi C."/>
            <person name="Tomsovsky M."/>
            <person name="Tulloss R.E."/>
            <person name="Uehling J."/>
            <person name="Grigoriev I.V."/>
            <person name="Vagvolgyi C."/>
            <person name="Papp T."/>
            <person name="Martin F.M."/>
            <person name="Miettinen O."/>
            <person name="Hibbett D.S."/>
            <person name="Nagy L.G."/>
        </authorList>
    </citation>
    <scope>NUCLEOTIDE SEQUENCE [LARGE SCALE GENOMIC DNA]</scope>
    <source>
        <strain evidence="1 2">NL-1719</strain>
    </source>
</reference>
<sequence length="260" mass="28718">MSQRPPLPQIGGDSDIILDIYTHRSLRAEDDMSSEEYGNTDRLGALGENVLKTAITTHYFYARPMPSGPSISDLADDFLGDTNILEISQHYNVARRLRAASDVPIANNPEELRRFWYVFVGALYVRNGMNAVQHFVSNLIDPESGTNTIPTGPPPQPPQPPQPPPPDEQMNFLPGLPRYDPSHPHGPEMSLSLFHETAVKYGHVVTFSAEHEGPAHALTWTVTCQLDGLERGKGVGTNQRIAKSQAARETWMAMGWGPLV</sequence>
<keyword evidence="2" id="KW-1185">Reference proteome</keyword>
<dbReference type="EMBL" id="ML208375">
    <property type="protein sequence ID" value="TFK67459.1"/>
    <property type="molecule type" value="Genomic_DNA"/>
</dbReference>
<name>A0ACD3AQB7_9AGAR</name>
<protein>
    <submittedName>
        <fullName evidence="1">Uncharacterized protein</fullName>
    </submittedName>
</protein>
<evidence type="ECO:0000313" key="2">
    <source>
        <dbReference type="Proteomes" id="UP000308600"/>
    </source>
</evidence>